<dbReference type="GO" id="GO:0003824">
    <property type="term" value="F:catalytic activity"/>
    <property type="evidence" value="ECO:0007669"/>
    <property type="project" value="InterPro"/>
</dbReference>
<dbReference type="SFLD" id="SFLDG01082">
    <property type="entry name" value="B12-binding_domain_containing"/>
    <property type="match status" value="1"/>
</dbReference>
<dbReference type="InterPro" id="IPR023404">
    <property type="entry name" value="rSAM_horseshoe"/>
</dbReference>
<evidence type="ECO:0000313" key="3">
    <source>
        <dbReference type="Proteomes" id="UP000052008"/>
    </source>
</evidence>
<dbReference type="InterPro" id="IPR007197">
    <property type="entry name" value="rSAM"/>
</dbReference>
<sequence length="561" mass="62279">MKEQRQHLLASEVGRRWSGQGRIRVALVFPNTYHVGMSNLGFQIIWQKFDGRDDVSCERVFASGDATEPRSLESGTPLRMFDVVAFSISFELDLPRIISLLNHAGIPLLGVDRDDGEPFIIAGGVVCAMNPEPLAPYADAIFIGEAEYVIDELFDLLARYTGGRRHRGVDTWRTGLLRALVSIPGIYVPRFYEPTYAPGGRLVELLVRGDAPARIERQVAGNLDAEKTASVVVTCETEFPDTYLIEIGRGCPHGCRFCLAGFVYRPFRKRSVQRLLEWIEGETLPCHRVGLIGAALSDFPDLDRLIVSLSESVKEVGISSLRADAIIPSLITALTARGQRTLAIAPEAGSQRLRDVINKRLDEETIVRAAETAGNCGITRLRLYFMVGLPWEEDEDVLAVAPLVRAMRRTFFASNGKRITVSINPFVPKPQTPFQWHPMAPRDVLKRRLQLLERDLSSLGGVRILTKSVRLALLQGLVARGGRPVGEAIAIREVTALSWKRACARAGVDMEGELHRERRFDGLLPWDHIDVGVGRHFLWEEYRRAAQIAGRLVDGGPAPPG</sequence>
<dbReference type="PANTHER" id="PTHR42731">
    <property type="entry name" value="SLL1084 PROTEIN"/>
    <property type="match status" value="1"/>
</dbReference>
<dbReference type="Pfam" id="PF19864">
    <property type="entry name" value="Radical_SAM_N2"/>
    <property type="match status" value="1"/>
</dbReference>
<dbReference type="EMBL" id="LIZS01000018">
    <property type="protein sequence ID" value="KPJ53496.1"/>
    <property type="molecule type" value="Genomic_DNA"/>
</dbReference>
<name>A0A0S7WTK4_UNCT6</name>
<dbReference type="InterPro" id="IPR058240">
    <property type="entry name" value="rSAM_sf"/>
</dbReference>
<evidence type="ECO:0000259" key="1">
    <source>
        <dbReference type="PROSITE" id="PS51918"/>
    </source>
</evidence>
<proteinExistence type="predicted"/>
<dbReference type="InterPro" id="IPR045784">
    <property type="entry name" value="Radical_SAM_N2"/>
</dbReference>
<feature type="domain" description="Radical SAM core" evidence="1">
    <location>
        <begin position="237"/>
        <end position="463"/>
    </location>
</feature>
<dbReference type="GO" id="GO:0051536">
    <property type="term" value="F:iron-sulfur cluster binding"/>
    <property type="evidence" value="ECO:0007669"/>
    <property type="project" value="InterPro"/>
</dbReference>
<dbReference type="CDD" id="cd02065">
    <property type="entry name" value="B12-binding_like"/>
    <property type="match status" value="1"/>
</dbReference>
<dbReference type="Gene3D" id="3.80.30.20">
    <property type="entry name" value="tm_1862 like domain"/>
    <property type="match status" value="1"/>
</dbReference>
<protein>
    <recommendedName>
        <fullName evidence="1">Radical SAM core domain-containing protein</fullName>
    </recommendedName>
</protein>
<dbReference type="PANTHER" id="PTHR42731:SF5">
    <property type="entry name" value="RADICAL SAM DOMAIN PROTEIN"/>
    <property type="match status" value="1"/>
</dbReference>
<dbReference type="SUPFAM" id="SSF102114">
    <property type="entry name" value="Radical SAM enzymes"/>
    <property type="match status" value="1"/>
</dbReference>
<dbReference type="Pfam" id="PF04055">
    <property type="entry name" value="Radical_SAM"/>
    <property type="match status" value="1"/>
</dbReference>
<accession>A0A0S7WTK4</accession>
<dbReference type="Proteomes" id="UP000052008">
    <property type="component" value="Unassembled WGS sequence"/>
</dbReference>
<dbReference type="CDD" id="cd01335">
    <property type="entry name" value="Radical_SAM"/>
    <property type="match status" value="1"/>
</dbReference>
<dbReference type="SMART" id="SM00729">
    <property type="entry name" value="Elp3"/>
    <property type="match status" value="1"/>
</dbReference>
<organism evidence="2 3">
    <name type="scientific">candidate division TA06 bacterium DG_24</name>
    <dbReference type="NCBI Taxonomy" id="1703770"/>
    <lineage>
        <taxon>Bacteria</taxon>
        <taxon>Bacteria division TA06</taxon>
    </lineage>
</organism>
<dbReference type="AlphaFoldDB" id="A0A0S7WTK4"/>
<gene>
    <name evidence="2" type="ORF">AMJ39_04535</name>
</gene>
<comment type="caution">
    <text evidence="2">The sequence shown here is derived from an EMBL/GenBank/DDBJ whole genome shotgun (WGS) entry which is preliminary data.</text>
</comment>
<dbReference type="SFLD" id="SFLDS00029">
    <property type="entry name" value="Radical_SAM"/>
    <property type="match status" value="1"/>
</dbReference>
<dbReference type="PATRIC" id="fig|1703770.3.peg.1791"/>
<dbReference type="PROSITE" id="PS51918">
    <property type="entry name" value="RADICAL_SAM"/>
    <property type="match status" value="1"/>
</dbReference>
<evidence type="ECO:0000313" key="2">
    <source>
        <dbReference type="EMBL" id="KPJ53496.1"/>
    </source>
</evidence>
<dbReference type="InterPro" id="IPR006638">
    <property type="entry name" value="Elp3/MiaA/NifB-like_rSAM"/>
</dbReference>
<dbReference type="STRING" id="1703770.AMJ39_04535"/>
<reference evidence="2 3" key="1">
    <citation type="journal article" date="2015" name="Microbiome">
        <title>Genomic resolution of linkages in carbon, nitrogen, and sulfur cycling among widespread estuary sediment bacteria.</title>
        <authorList>
            <person name="Baker B.J."/>
            <person name="Lazar C.S."/>
            <person name="Teske A.P."/>
            <person name="Dick G.J."/>
        </authorList>
    </citation>
    <scope>NUCLEOTIDE SEQUENCE [LARGE SCALE GENOMIC DNA]</scope>
    <source>
        <strain evidence="2">DG_24</strain>
    </source>
</reference>